<organism evidence="1">
    <name type="scientific">Salmonella enterica subsp. enterica serovar London</name>
    <dbReference type="NCBI Taxonomy" id="149390"/>
    <lineage>
        <taxon>Bacteria</taxon>
        <taxon>Pseudomonadati</taxon>
        <taxon>Pseudomonadota</taxon>
        <taxon>Gammaproteobacteria</taxon>
        <taxon>Enterobacterales</taxon>
        <taxon>Enterobacteriaceae</taxon>
        <taxon>Salmonella</taxon>
    </lineage>
</organism>
<accession>A0A5J1SU83</accession>
<evidence type="ECO:0000313" key="1">
    <source>
        <dbReference type="EMBL" id="EDA8246312.1"/>
    </source>
</evidence>
<dbReference type="RefSeq" id="WP_139759369.1">
    <property type="nucleotide sequence ID" value="NZ_CBDHOD010000002.1"/>
</dbReference>
<protein>
    <submittedName>
        <fullName evidence="1">Uncharacterized protein</fullName>
    </submittedName>
</protein>
<proteinExistence type="predicted"/>
<gene>
    <name evidence="1" type="ORF">A4I94_18025</name>
</gene>
<comment type="caution">
    <text evidence="1">The sequence shown here is derived from an EMBL/GenBank/DDBJ whole genome shotgun (WGS) entry which is preliminary data.</text>
</comment>
<name>A0A5J1SU83_SALET</name>
<dbReference type="EMBL" id="AALLJB010000044">
    <property type="protein sequence ID" value="EDA8246312.1"/>
    <property type="molecule type" value="Genomic_DNA"/>
</dbReference>
<sequence>MRQEIEDKIVYLSSLSFDGENPLEKRNSYYGDVMSDMFIASIISNLDKATASRVIEDMRKLVDISAMSIRTGLAGYPVYIRHRLNGINLMAETLRASHEQDAQ</sequence>
<dbReference type="AlphaFoldDB" id="A0A5J1SU83"/>
<reference evidence="1" key="1">
    <citation type="submission" date="2018-07" db="EMBL/GenBank/DDBJ databases">
        <authorList>
            <person name="Ashton P.M."/>
            <person name="Dallman T."/>
            <person name="Nair S."/>
            <person name="De Pinna E."/>
            <person name="Peters T."/>
            <person name="Grant K."/>
        </authorList>
    </citation>
    <scope>NUCLEOTIDE SEQUENCE</scope>
    <source>
        <strain evidence="1">186598</strain>
    </source>
</reference>